<reference evidence="1 2" key="1">
    <citation type="submission" date="2016-10" db="EMBL/GenBank/DDBJ databases">
        <authorList>
            <person name="Marach S."/>
            <person name="Prathuangwong S."/>
            <person name="Takikawa Y."/>
            <person name="Dohra H."/>
        </authorList>
    </citation>
    <scope>NUCLEOTIDE SEQUENCE [LARGE SCALE GENOMIC DNA]</scope>
    <source>
        <strain evidence="1 2">K2</strain>
    </source>
</reference>
<accession>A0AAP7N6Z7</accession>
<gene>
    <name evidence="1" type="ORF">BKP66_11790</name>
</gene>
<protein>
    <submittedName>
        <fullName evidence="1">Uncharacterized protein</fullName>
    </submittedName>
</protein>
<comment type="caution">
    <text evidence="1">The sequence shown here is derived from an EMBL/GenBank/DDBJ whole genome shotgun (WGS) entry which is preliminary data.</text>
</comment>
<organism evidence="1 2">
    <name type="scientific">Bacillus amyloliquefaciens</name>
    <name type="common">Bacillus velezensis</name>
    <dbReference type="NCBI Taxonomy" id="1390"/>
    <lineage>
        <taxon>Bacteria</taxon>
        <taxon>Bacillati</taxon>
        <taxon>Bacillota</taxon>
        <taxon>Bacilli</taxon>
        <taxon>Bacillales</taxon>
        <taxon>Bacillaceae</taxon>
        <taxon>Bacillus</taxon>
        <taxon>Bacillus amyloliquefaciens group</taxon>
    </lineage>
</organism>
<evidence type="ECO:0000313" key="1">
    <source>
        <dbReference type="EMBL" id="OIK20309.1"/>
    </source>
</evidence>
<evidence type="ECO:0000313" key="2">
    <source>
        <dbReference type="Proteomes" id="UP000180036"/>
    </source>
</evidence>
<proteinExistence type="predicted"/>
<name>A0AAP7N6Z7_BACAM</name>
<sequence length="129" mass="14587">MKNHFQFGDLIEKYSVDFTLLLPASEGFYDDLGKWVEGKPLELEEKGAIVPLQAQLIYQSGGRLTQMDRQLYFQKKIPFKAQVLFDGVTFDVEAMTPYGTYADFNSYILKAVSNSDGLQQNNSNGSQND</sequence>
<dbReference type="RefSeq" id="WP_071347907.1">
    <property type="nucleotide sequence ID" value="NZ_MOEA01000003.1"/>
</dbReference>
<dbReference type="EMBL" id="MOEA01000003">
    <property type="protein sequence ID" value="OIK20309.1"/>
    <property type="molecule type" value="Genomic_DNA"/>
</dbReference>
<dbReference type="AlphaFoldDB" id="A0AAP7N6Z7"/>
<dbReference type="Proteomes" id="UP000180036">
    <property type="component" value="Unassembled WGS sequence"/>
</dbReference>